<feature type="region of interest" description="Disordered" evidence="1">
    <location>
        <begin position="639"/>
        <end position="658"/>
    </location>
</feature>
<feature type="region of interest" description="Disordered" evidence="1">
    <location>
        <begin position="1"/>
        <end position="20"/>
    </location>
</feature>
<dbReference type="AlphaFoldDB" id="A0AAV8SA60"/>
<feature type="compositionally biased region" description="Polar residues" evidence="1">
    <location>
        <begin position="316"/>
        <end position="327"/>
    </location>
</feature>
<feature type="region of interest" description="Disordered" evidence="1">
    <location>
        <begin position="59"/>
        <end position="245"/>
    </location>
</feature>
<sequence length="1158" mass="127195">MSFESDDRHGPDLKTDRSHELQKKLKISYSRDFLLSLSELEVCKKLPSGFDQSLLSEFEDNSRDRFRSSGSLSSQTYRRNEYSSSPPTRGEVGNYSRGTHGRWDTRSSGRNDRDGDSQSDWDPDSGKHCGNQSRRSWQVPEHDGLLGSGSFPRPSGSAVGSSVSKSRAADSYQLNRSNEPYQPPRPYKAAPYSRRETNDSYNDETFGSSECTSEDQAEEERKRRASFELMRKEQHKTFQEKQKLNMEKSKTDFDITLLLEDSKDYKRVPHRNNELDEASVQPVSNNESDKSSFPVSAPMPRPLVPPGFSGAIPPKTNGTNSLGQHQPSELGKELEGSFSHGKDILMLNETSSNQEEEHSVEADLSKMQLGSPSIHVSLKEKSEKIPNLSSALDVSNEKVGVDGQFNKTYKLLDPFEAPKNSEIVDSGEVMKNNWAGESSPAHSNSILEKLFGSPLMLNGGGSSNIIKHSDAKSEDILSPSSAQSSKFAQWFLDEEKRPIDGAPPARPTDMLSLMVGAENGGSQVFDAKATTKIPQKFPFQSTELVDGHTTSNLILVKADDVEQFCNTDKPEVTSAVLTCEDLEQSIMSGITAHGSTFIHPVQGSSHLDANAEQQKDDVDDHASQHLLSLLQKAASLNDATHSDNSGMRSSNNPQNFQLANIGSRSNYSVETDAENAPNPGKPLTLEALFGTAFMQELQPVGGEAPTQRNSVGSGMVDIANSNDLSFHGRGDRQIVSPVEVAFSNSSYGSSILASNQRQQIKADVIEKQLSGGDPRGQVDLSSLLMELEPRRGGSDNFVEVNFPEEDRVMASHPLNIQNFMAARNSSKAEILSSSEAAIDMGEKLAPLNSVFGDDRPAARGQERMPFLRGPYDPREPDVQFPNLHAHSSSSQLHPPQSNHTRPMFCPLDALPTNINSQISEAAIDMGEKLAPLNSVFGDDRPVARGQERMPFLRGPYDPREPDVQFPNLHARSSSSQLHPPQSNHTRPLFRPLDARPTNINSQMKFMPPENIIHHGAPNQQFAANMLQPPFIQPSSGMPGLDPAMHNPMVQQIQMPGNFPPPQLSHGFLQGAQRPSPAGNEVTGFMQGPIPMQSSTQRRPNVRSLGIPPQGGGTNYPEALRNLLEMELGSNPKQIHPLTPTGHNPGMYGHELDMGFGYR</sequence>
<feature type="compositionally biased region" description="Basic and acidic residues" evidence="1">
    <location>
        <begin position="219"/>
        <end position="245"/>
    </location>
</feature>
<comment type="caution">
    <text evidence="2">The sequence shown here is derived from an EMBL/GenBank/DDBJ whole genome shotgun (WGS) entry which is preliminary data.</text>
</comment>
<dbReference type="Proteomes" id="UP001159364">
    <property type="component" value="Linkage Group LG12"/>
</dbReference>
<feature type="compositionally biased region" description="Polar residues" evidence="1">
    <location>
        <begin position="199"/>
        <end position="211"/>
    </location>
</feature>
<feature type="region of interest" description="Disordered" evidence="1">
    <location>
        <begin position="872"/>
        <end position="900"/>
    </location>
</feature>
<dbReference type="PANTHER" id="PTHR34802">
    <property type="entry name" value="CHORISMATE SYNTHASE"/>
    <property type="match status" value="1"/>
</dbReference>
<name>A0AAV8SA60_9ROSI</name>
<accession>A0AAV8SA60</accession>
<organism evidence="2 3">
    <name type="scientific">Erythroxylum novogranatense</name>
    <dbReference type="NCBI Taxonomy" id="1862640"/>
    <lineage>
        <taxon>Eukaryota</taxon>
        <taxon>Viridiplantae</taxon>
        <taxon>Streptophyta</taxon>
        <taxon>Embryophyta</taxon>
        <taxon>Tracheophyta</taxon>
        <taxon>Spermatophyta</taxon>
        <taxon>Magnoliopsida</taxon>
        <taxon>eudicotyledons</taxon>
        <taxon>Gunneridae</taxon>
        <taxon>Pentapetalae</taxon>
        <taxon>rosids</taxon>
        <taxon>fabids</taxon>
        <taxon>Malpighiales</taxon>
        <taxon>Erythroxylaceae</taxon>
        <taxon>Erythroxylum</taxon>
    </lineage>
</organism>
<evidence type="ECO:0000256" key="1">
    <source>
        <dbReference type="SAM" id="MobiDB-lite"/>
    </source>
</evidence>
<feature type="compositionally biased region" description="Basic and acidic residues" evidence="1">
    <location>
        <begin position="101"/>
        <end position="116"/>
    </location>
</feature>
<feature type="compositionally biased region" description="Low complexity" evidence="1">
    <location>
        <begin position="152"/>
        <end position="166"/>
    </location>
</feature>
<feature type="compositionally biased region" description="Polar residues" evidence="1">
    <location>
        <begin position="281"/>
        <end position="294"/>
    </location>
</feature>
<dbReference type="PANTHER" id="PTHR34802:SF1">
    <property type="entry name" value="CHORISMATE SYNTHASE"/>
    <property type="match status" value="1"/>
</dbReference>
<protein>
    <submittedName>
        <fullName evidence="2">Uncharacterized protein</fullName>
    </submittedName>
</protein>
<feature type="compositionally biased region" description="Low complexity" evidence="1">
    <location>
        <begin position="882"/>
        <end position="899"/>
    </location>
</feature>
<feature type="region of interest" description="Disordered" evidence="1">
    <location>
        <begin position="272"/>
        <end position="335"/>
    </location>
</feature>
<evidence type="ECO:0000313" key="3">
    <source>
        <dbReference type="Proteomes" id="UP001159364"/>
    </source>
</evidence>
<feature type="region of interest" description="Disordered" evidence="1">
    <location>
        <begin position="949"/>
        <end position="995"/>
    </location>
</feature>
<dbReference type="EMBL" id="JAIWQS010000012">
    <property type="protein sequence ID" value="KAJ8749050.1"/>
    <property type="molecule type" value="Genomic_DNA"/>
</dbReference>
<keyword evidence="3" id="KW-1185">Reference proteome</keyword>
<gene>
    <name evidence="2" type="ORF">K2173_013495</name>
</gene>
<reference evidence="2 3" key="1">
    <citation type="submission" date="2021-09" db="EMBL/GenBank/DDBJ databases">
        <title>Genomic insights and catalytic innovation underlie evolution of tropane alkaloids biosynthesis.</title>
        <authorList>
            <person name="Wang Y.-J."/>
            <person name="Tian T."/>
            <person name="Huang J.-P."/>
            <person name="Huang S.-X."/>
        </authorList>
    </citation>
    <scope>NUCLEOTIDE SEQUENCE [LARGE SCALE GENOMIC DNA]</scope>
    <source>
        <strain evidence="2">KIB-2018</strain>
        <tissue evidence="2">Leaf</tissue>
    </source>
</reference>
<feature type="compositionally biased region" description="Polar residues" evidence="1">
    <location>
        <begin position="68"/>
        <end position="87"/>
    </location>
</feature>
<proteinExistence type="predicted"/>
<feature type="compositionally biased region" description="Polar residues" evidence="1">
    <location>
        <begin position="970"/>
        <end position="985"/>
    </location>
</feature>
<evidence type="ECO:0000313" key="2">
    <source>
        <dbReference type="EMBL" id="KAJ8749050.1"/>
    </source>
</evidence>